<keyword evidence="6" id="KW-1185">Reference proteome</keyword>
<dbReference type="SUPFAM" id="SSF48264">
    <property type="entry name" value="Cytochrome P450"/>
    <property type="match status" value="1"/>
</dbReference>
<reference evidence="5 6" key="1">
    <citation type="submission" date="2023-11" db="EMBL/GenBank/DDBJ databases">
        <title>Lentzea sokolovensis, sp. nov., Lentzea kristufkii, sp. nov., and Lentzea miocenensis, sp. nov., rare actinobacteria from Sokolov Coal Basin, Miocene lacustrine sediment, Czech Republic.</title>
        <authorList>
            <person name="Lara A."/>
            <person name="Kotroba L."/>
            <person name="Nouioui I."/>
            <person name="Neumann-Schaal M."/>
            <person name="Mast Y."/>
            <person name="Chronakova A."/>
        </authorList>
    </citation>
    <scope>NUCLEOTIDE SEQUENCE [LARGE SCALE GENOMIC DNA]</scope>
    <source>
        <strain evidence="5 6">BCCO 10_0798</strain>
    </source>
</reference>
<dbReference type="InterPro" id="IPR017972">
    <property type="entry name" value="Cyt_P450_CS"/>
</dbReference>
<keyword evidence="2 3" id="KW-0408">Iron</keyword>
<dbReference type="PANTHER" id="PTHR24301">
    <property type="entry name" value="THROMBOXANE-A SYNTHASE"/>
    <property type="match status" value="1"/>
</dbReference>
<keyword evidence="3" id="KW-0503">Monooxygenase</keyword>
<dbReference type="InterPro" id="IPR002403">
    <property type="entry name" value="Cyt_P450_E_grp-IV"/>
</dbReference>
<comment type="caution">
    <text evidence="5">The sequence shown here is derived from an EMBL/GenBank/DDBJ whole genome shotgun (WGS) entry which is preliminary data.</text>
</comment>
<dbReference type="InterPro" id="IPR001128">
    <property type="entry name" value="Cyt_P450"/>
</dbReference>
<gene>
    <name evidence="5" type="ORF">SK571_04005</name>
</gene>
<accession>A0ABU4TJW9</accession>
<evidence type="ECO:0000256" key="3">
    <source>
        <dbReference type="RuleBase" id="RU000461"/>
    </source>
</evidence>
<evidence type="ECO:0000313" key="6">
    <source>
        <dbReference type="Proteomes" id="UP001271792"/>
    </source>
</evidence>
<dbReference type="Pfam" id="PF00067">
    <property type="entry name" value="p450"/>
    <property type="match status" value="1"/>
</dbReference>
<dbReference type="InterPro" id="IPR036396">
    <property type="entry name" value="Cyt_P450_sf"/>
</dbReference>
<proteinExistence type="inferred from homology"/>
<comment type="similarity">
    <text evidence="3">Belongs to the cytochrome P450 family.</text>
</comment>
<dbReference type="EMBL" id="JAXAVV010000002">
    <property type="protein sequence ID" value="MDX8048533.1"/>
    <property type="molecule type" value="Genomic_DNA"/>
</dbReference>
<dbReference type="PRINTS" id="PR00385">
    <property type="entry name" value="P450"/>
</dbReference>
<sequence length="498" mass="54717">MPTQATDASAPGGIPCQSSNRVDDRAPRPKGATPRSTARHGLQENQDLRGSAVKTAAMLPPTLRGTHVLTGHLPQLRREAPAFLRTLPEFGDVVRIRIGLEPVYVVNSPDLARQVLVGDARSYLKGAQFEIAARYFGHGLATAPGGASHLAQRRMLQPAFHRSRMAGYAEVMSELAGREARRWRHGDHVRVYERMYDLALDVLGRTLFSTSLGTYVIDDFRQCLPVLIKDVQHRVTTLMPLPGAIPTSRNRRTAAAMARLRAATAGIIADYRASGTDRGDILSSLLAARDEQTERGMTDQQIHDEIVTLVVGGTETTAATLSWAFHLLTTSPQVETELHAEVDAVALEGVVHYEHLPRMPVLASVVSETLRLYPTLLVITRKTGSSTRLGAYVIPGNAQVWINMHALHHDPRTFPEPDLFDPRRWDHNTSGSRDGTYLPFGAGNRKCIGDDYALVEAALVLGTIASSWQLRHSTTRRIRTAAGTTVIPMNLPMEVRSR</sequence>
<dbReference type="PANTHER" id="PTHR24301:SF2">
    <property type="entry name" value="THROMBOXANE-A SYNTHASE"/>
    <property type="match status" value="1"/>
</dbReference>
<dbReference type="RefSeq" id="WP_319982650.1">
    <property type="nucleotide sequence ID" value="NZ_JAXAVV010000002.1"/>
</dbReference>
<feature type="region of interest" description="Disordered" evidence="4">
    <location>
        <begin position="1"/>
        <end position="51"/>
    </location>
</feature>
<evidence type="ECO:0000313" key="5">
    <source>
        <dbReference type="EMBL" id="MDX8048533.1"/>
    </source>
</evidence>
<evidence type="ECO:0000256" key="1">
    <source>
        <dbReference type="ARBA" id="ARBA00022723"/>
    </source>
</evidence>
<keyword evidence="3" id="KW-0349">Heme</keyword>
<dbReference type="PROSITE" id="PS00086">
    <property type="entry name" value="CYTOCHROME_P450"/>
    <property type="match status" value="1"/>
</dbReference>
<organism evidence="5 6">
    <name type="scientific">Lentzea kristufekii</name>
    <dbReference type="NCBI Taxonomy" id="3095430"/>
    <lineage>
        <taxon>Bacteria</taxon>
        <taxon>Bacillati</taxon>
        <taxon>Actinomycetota</taxon>
        <taxon>Actinomycetes</taxon>
        <taxon>Pseudonocardiales</taxon>
        <taxon>Pseudonocardiaceae</taxon>
        <taxon>Lentzea</taxon>
    </lineage>
</organism>
<protein>
    <submittedName>
        <fullName evidence="5">Cytochrome P450</fullName>
    </submittedName>
</protein>
<keyword evidence="1 3" id="KW-0479">Metal-binding</keyword>
<reference evidence="5 6" key="2">
    <citation type="submission" date="2023-11" db="EMBL/GenBank/DDBJ databases">
        <authorList>
            <person name="Lara A.C."/>
            <person name="Chronakova A."/>
        </authorList>
    </citation>
    <scope>NUCLEOTIDE SEQUENCE [LARGE SCALE GENOMIC DNA]</scope>
    <source>
        <strain evidence="5 6">BCCO 10_0798</strain>
    </source>
</reference>
<evidence type="ECO:0000256" key="4">
    <source>
        <dbReference type="SAM" id="MobiDB-lite"/>
    </source>
</evidence>
<dbReference type="PRINTS" id="PR00465">
    <property type="entry name" value="EP450IV"/>
</dbReference>
<dbReference type="Gene3D" id="1.10.630.10">
    <property type="entry name" value="Cytochrome P450"/>
    <property type="match status" value="1"/>
</dbReference>
<name>A0ABU4TJW9_9PSEU</name>
<dbReference type="Proteomes" id="UP001271792">
    <property type="component" value="Unassembled WGS sequence"/>
</dbReference>
<evidence type="ECO:0000256" key="2">
    <source>
        <dbReference type="ARBA" id="ARBA00023004"/>
    </source>
</evidence>
<keyword evidence="3" id="KW-0560">Oxidoreductase</keyword>